<evidence type="ECO:0000313" key="1">
    <source>
        <dbReference type="EMBL" id="QJA59154.1"/>
    </source>
</evidence>
<accession>A0A6M3IP08</accession>
<dbReference type="EMBL" id="MT141357">
    <property type="protein sequence ID" value="QJA59154.1"/>
    <property type="molecule type" value="Genomic_DNA"/>
</dbReference>
<dbReference type="InterPro" id="IPR023214">
    <property type="entry name" value="HAD_sf"/>
</dbReference>
<proteinExistence type="predicted"/>
<dbReference type="SUPFAM" id="SSF56784">
    <property type="entry name" value="HAD-like"/>
    <property type="match status" value="1"/>
</dbReference>
<dbReference type="Gene3D" id="3.40.50.1000">
    <property type="entry name" value="HAD superfamily/HAD-like"/>
    <property type="match status" value="1"/>
</dbReference>
<name>A0A6M3IP08_9ZZZZ</name>
<reference evidence="1" key="1">
    <citation type="submission" date="2020-03" db="EMBL/GenBank/DDBJ databases">
        <title>The deep terrestrial virosphere.</title>
        <authorList>
            <person name="Holmfeldt K."/>
            <person name="Nilsson E."/>
            <person name="Simone D."/>
            <person name="Lopez-Fernandez M."/>
            <person name="Wu X."/>
            <person name="de Brujin I."/>
            <person name="Lundin D."/>
            <person name="Andersson A."/>
            <person name="Bertilsson S."/>
            <person name="Dopson M."/>
        </authorList>
    </citation>
    <scope>NUCLEOTIDE SEQUENCE</scope>
    <source>
        <strain evidence="1">MM415B01334</strain>
    </source>
</reference>
<evidence type="ECO:0008006" key="2">
    <source>
        <dbReference type="Google" id="ProtNLM"/>
    </source>
</evidence>
<protein>
    <recommendedName>
        <fullName evidence="2">FCP1 homology domain-containing protein</fullName>
    </recommendedName>
</protein>
<gene>
    <name evidence="1" type="ORF">MM415B01334_0002</name>
</gene>
<sequence length="176" mass="19072">MNDVDSCLSALRWASEILHDMVDSEAVECAKACRKALEARPVSSAEDLSHPLDPLSPGGPVLAVDLDGTILEHNGWVGEDHFGAVLPGAVAELEELRRQGWKIVVYTCRDHPHLVESYLSEQGVPFDLVWSRAAVAAGGRAKPIADVLLDDRAVTFAGDWRQAVHDVLAFRPWGGA</sequence>
<organism evidence="1">
    <name type="scientific">viral metagenome</name>
    <dbReference type="NCBI Taxonomy" id="1070528"/>
    <lineage>
        <taxon>unclassified sequences</taxon>
        <taxon>metagenomes</taxon>
        <taxon>organismal metagenomes</taxon>
    </lineage>
</organism>
<dbReference type="AlphaFoldDB" id="A0A6M3IP08"/>
<dbReference type="InterPro" id="IPR036412">
    <property type="entry name" value="HAD-like_sf"/>
</dbReference>